<sequence>MMITNHFGGKTRDLSPCNFDSTRKTKFGEVLCTRSRNLSKARGFPNPSTGIPYQTTHSIQ</sequence>
<dbReference type="Proteomes" id="UP000237105">
    <property type="component" value="Unassembled WGS sequence"/>
</dbReference>
<organism evidence="2 3">
    <name type="scientific">Parasponia andersonii</name>
    <name type="common">Sponia andersonii</name>
    <dbReference type="NCBI Taxonomy" id="3476"/>
    <lineage>
        <taxon>Eukaryota</taxon>
        <taxon>Viridiplantae</taxon>
        <taxon>Streptophyta</taxon>
        <taxon>Embryophyta</taxon>
        <taxon>Tracheophyta</taxon>
        <taxon>Spermatophyta</taxon>
        <taxon>Magnoliopsida</taxon>
        <taxon>eudicotyledons</taxon>
        <taxon>Gunneridae</taxon>
        <taxon>Pentapetalae</taxon>
        <taxon>rosids</taxon>
        <taxon>fabids</taxon>
        <taxon>Rosales</taxon>
        <taxon>Cannabaceae</taxon>
        <taxon>Parasponia</taxon>
    </lineage>
</organism>
<evidence type="ECO:0000313" key="3">
    <source>
        <dbReference type="Proteomes" id="UP000237105"/>
    </source>
</evidence>
<comment type="caution">
    <text evidence="2">The sequence shown here is derived from an EMBL/GenBank/DDBJ whole genome shotgun (WGS) entry which is preliminary data.</text>
</comment>
<gene>
    <name evidence="2" type="ORF">PanWU01x14_093670</name>
</gene>
<dbReference type="AlphaFoldDB" id="A0A2P5D641"/>
<protein>
    <submittedName>
        <fullName evidence="2">Uncharacterized protein</fullName>
    </submittedName>
</protein>
<dbReference type="EMBL" id="JXTB01000060">
    <property type="protein sequence ID" value="PON68761.1"/>
    <property type="molecule type" value="Genomic_DNA"/>
</dbReference>
<keyword evidence="3" id="KW-1185">Reference proteome</keyword>
<reference evidence="3" key="1">
    <citation type="submission" date="2016-06" db="EMBL/GenBank/DDBJ databases">
        <title>Parallel loss of symbiosis genes in relatives of nitrogen-fixing non-legume Parasponia.</title>
        <authorList>
            <person name="Van Velzen R."/>
            <person name="Holmer R."/>
            <person name="Bu F."/>
            <person name="Rutten L."/>
            <person name="Van Zeijl A."/>
            <person name="Liu W."/>
            <person name="Santuari L."/>
            <person name="Cao Q."/>
            <person name="Sharma T."/>
            <person name="Shen D."/>
            <person name="Roswanjaya Y."/>
            <person name="Wardhani T."/>
            <person name="Kalhor M.S."/>
            <person name="Jansen J."/>
            <person name="Van den Hoogen J."/>
            <person name="Gungor B."/>
            <person name="Hartog M."/>
            <person name="Hontelez J."/>
            <person name="Verver J."/>
            <person name="Yang W.-C."/>
            <person name="Schijlen E."/>
            <person name="Repin R."/>
            <person name="Schilthuizen M."/>
            <person name="Schranz E."/>
            <person name="Heidstra R."/>
            <person name="Miyata K."/>
            <person name="Fedorova E."/>
            <person name="Kohlen W."/>
            <person name="Bisseling T."/>
            <person name="Smit S."/>
            <person name="Geurts R."/>
        </authorList>
    </citation>
    <scope>NUCLEOTIDE SEQUENCE [LARGE SCALE GENOMIC DNA]</scope>
    <source>
        <strain evidence="3">cv. WU1-14</strain>
    </source>
</reference>
<proteinExistence type="predicted"/>
<feature type="compositionally biased region" description="Polar residues" evidence="1">
    <location>
        <begin position="46"/>
        <end position="60"/>
    </location>
</feature>
<feature type="region of interest" description="Disordered" evidence="1">
    <location>
        <begin position="39"/>
        <end position="60"/>
    </location>
</feature>
<feature type="non-terminal residue" evidence="2">
    <location>
        <position position="60"/>
    </location>
</feature>
<evidence type="ECO:0000256" key="1">
    <source>
        <dbReference type="SAM" id="MobiDB-lite"/>
    </source>
</evidence>
<accession>A0A2P5D641</accession>
<name>A0A2P5D641_PARAD</name>
<evidence type="ECO:0000313" key="2">
    <source>
        <dbReference type="EMBL" id="PON68761.1"/>
    </source>
</evidence>